<evidence type="ECO:0000313" key="10">
    <source>
        <dbReference type="EMBL" id="XDK31714.1"/>
    </source>
</evidence>
<dbReference type="Pfam" id="PF02775">
    <property type="entry name" value="TPP_enzyme_C"/>
    <property type="match status" value="1"/>
</dbReference>
<dbReference type="PIRSF" id="PIRSF004983">
    <property type="entry name" value="MenD"/>
    <property type="match status" value="1"/>
</dbReference>
<feature type="domain" description="Thiamine pyrophosphate enzyme N-terminal TPP-binding" evidence="8">
    <location>
        <begin position="14"/>
        <end position="124"/>
    </location>
</feature>
<evidence type="ECO:0000259" key="8">
    <source>
        <dbReference type="Pfam" id="PF02776"/>
    </source>
</evidence>
<gene>
    <name evidence="6 10" type="primary">menD</name>
    <name evidence="10" type="ORF">AB4Y30_11850</name>
</gene>
<dbReference type="Pfam" id="PF02776">
    <property type="entry name" value="TPP_enzyme_N"/>
    <property type="match status" value="1"/>
</dbReference>
<dbReference type="InterPro" id="IPR012001">
    <property type="entry name" value="Thiamin_PyroP_enz_TPP-bd_dom"/>
</dbReference>
<dbReference type="Pfam" id="PF16582">
    <property type="entry name" value="TPP_enzyme_M_2"/>
    <property type="match status" value="1"/>
</dbReference>
<comment type="cofactor">
    <cofactor evidence="6">
        <name>thiamine diphosphate</name>
        <dbReference type="ChEBI" id="CHEBI:58937"/>
    </cofactor>
    <text evidence="6">Binds 1 thiamine pyrophosphate per subunit.</text>
</comment>
<evidence type="ECO:0000256" key="5">
    <source>
        <dbReference type="ARBA" id="ARBA00023211"/>
    </source>
</evidence>
<comment type="function">
    <text evidence="6">Catalyzes the thiamine diphosphate-dependent decarboxylation of 2-oxoglutarate and the subsequent addition of the resulting succinic semialdehyde-thiamine pyrophosphate anion to isochorismate to yield 2-succinyl-5-enolpyruvyl-6-hydroxy-3-cyclohexene-1-carboxylate (SEPHCHC).</text>
</comment>
<dbReference type="RefSeq" id="WP_368652440.1">
    <property type="nucleotide sequence ID" value="NZ_CP162599.1"/>
</dbReference>
<evidence type="ECO:0000256" key="4">
    <source>
        <dbReference type="ARBA" id="ARBA00023052"/>
    </source>
</evidence>
<dbReference type="InterPro" id="IPR032264">
    <property type="entry name" value="MenD_middle"/>
</dbReference>
<keyword evidence="4 6" id="KW-0786">Thiamine pyrophosphate</keyword>
<name>A0AB39HM01_9BACI</name>
<comment type="similarity">
    <text evidence="6">Belongs to the TPP enzyme family. MenD subfamily.</text>
</comment>
<comment type="catalytic activity">
    <reaction evidence="6">
        <text>isochorismate + 2-oxoglutarate + H(+) = 5-enolpyruvoyl-6-hydroxy-2-succinyl-cyclohex-3-ene-1-carboxylate + CO2</text>
        <dbReference type="Rhea" id="RHEA:25593"/>
        <dbReference type="ChEBI" id="CHEBI:15378"/>
        <dbReference type="ChEBI" id="CHEBI:16526"/>
        <dbReference type="ChEBI" id="CHEBI:16810"/>
        <dbReference type="ChEBI" id="CHEBI:29780"/>
        <dbReference type="ChEBI" id="CHEBI:58818"/>
        <dbReference type="EC" id="2.2.1.9"/>
    </reaction>
</comment>
<keyword evidence="3 6" id="KW-0460">Magnesium</keyword>
<comment type="cofactor">
    <cofactor evidence="6">
        <name>Mg(2+)</name>
        <dbReference type="ChEBI" id="CHEBI:18420"/>
    </cofactor>
    <cofactor evidence="6">
        <name>Mn(2+)</name>
        <dbReference type="ChEBI" id="CHEBI:29035"/>
    </cofactor>
</comment>
<evidence type="ECO:0000256" key="6">
    <source>
        <dbReference type="HAMAP-Rule" id="MF_01659"/>
    </source>
</evidence>
<dbReference type="GO" id="GO:0070204">
    <property type="term" value="F:2-succinyl-5-enolpyruvyl-6-hydroxy-3-cyclohexene-1-carboxylic-acid synthase activity"/>
    <property type="evidence" value="ECO:0007669"/>
    <property type="project" value="UniProtKB-UniRule"/>
</dbReference>
<evidence type="ECO:0000256" key="3">
    <source>
        <dbReference type="ARBA" id="ARBA00022842"/>
    </source>
</evidence>
<evidence type="ECO:0000256" key="2">
    <source>
        <dbReference type="ARBA" id="ARBA00022723"/>
    </source>
</evidence>
<dbReference type="Gene3D" id="3.40.50.970">
    <property type="match status" value="2"/>
</dbReference>
<keyword evidence="6" id="KW-0474">Menaquinone biosynthesis</keyword>
<dbReference type="GO" id="GO:0000287">
    <property type="term" value="F:magnesium ion binding"/>
    <property type="evidence" value="ECO:0007669"/>
    <property type="project" value="UniProtKB-UniRule"/>
</dbReference>
<evidence type="ECO:0000256" key="1">
    <source>
        <dbReference type="ARBA" id="ARBA00022679"/>
    </source>
</evidence>
<dbReference type="PANTHER" id="PTHR42916">
    <property type="entry name" value="2-SUCCINYL-5-ENOLPYRUVYL-6-HYDROXY-3-CYCLOHEXENE-1-CARBOXYLATE SYNTHASE"/>
    <property type="match status" value="1"/>
</dbReference>
<dbReference type="CDD" id="cd02009">
    <property type="entry name" value="TPP_SHCHC_synthase"/>
    <property type="match status" value="1"/>
</dbReference>
<comment type="pathway">
    <text evidence="6">Quinol/quinone metabolism; menaquinone biosynthesis.</text>
</comment>
<keyword evidence="5 6" id="KW-0464">Manganese</keyword>
<dbReference type="InterPro" id="IPR004433">
    <property type="entry name" value="MenaQ_synth_MenD"/>
</dbReference>
<evidence type="ECO:0000259" key="7">
    <source>
        <dbReference type="Pfam" id="PF02775"/>
    </source>
</evidence>
<dbReference type="NCBIfam" id="TIGR00173">
    <property type="entry name" value="menD"/>
    <property type="match status" value="1"/>
</dbReference>
<sequence>MDHTEKLTRYVANFVDELVQSGLKHVVISPGSRSTPLALTMCEHKEIKEWIIIDERSAAFFALGIAKQLKEPVALLCTSGTAAANYYPAIVEANYSRVPLLVLTADRSHELRDIGASQAIEQIKMYGDTVKWFHEMALPEASEPMLRYVRSKASQAIYKATEGNPGPVQLNFPFREPLIPDFSIEDAWGSRKTPYQKMNVGERQISQEQKEQLIAFFEAHPNGVIVCGPQINPGLGSAIAALAAAYHYPVLADPLAQIRGGTHQKTNIIENYDAFLKSSEIRTQLKPDFIIRFGAMPVSKSYLFYLQENRDIPQFVVDESEGIREPVANPTEFIYTNAVKLCQDLVADEKASHSEKWLKKWLSINELAKKQALHTTAEVLMEGEAVRSLLEVISDEACIYAGNSMAVRDLDTFFMNTDKSIAVLANRGASGIDGLISSALGAAAVTNKSVTLVIGDLSFYHDLNALLIAKHYQLSLTILLINNDGGGIFSFLPQAEHGKHFEKLFGTPLGIDFEPAIQMYGGTYELVKNADALKEKLINSYQQKGLHVIEVQTDRQDNLNWRRQIWQAVENDILLGEG</sequence>
<dbReference type="Gene3D" id="3.40.50.1220">
    <property type="entry name" value="TPP-binding domain"/>
    <property type="match status" value="1"/>
</dbReference>
<feature type="domain" description="Menaquinone biosynthesis protein MenD middle" evidence="9">
    <location>
        <begin position="187"/>
        <end position="397"/>
    </location>
</feature>
<dbReference type="GO" id="GO:0009234">
    <property type="term" value="P:menaquinone biosynthetic process"/>
    <property type="evidence" value="ECO:0007669"/>
    <property type="project" value="UniProtKB-UniRule"/>
</dbReference>
<comment type="pathway">
    <text evidence="6">Quinol/quinone metabolism; 1,4-dihydroxy-2-naphthoate biosynthesis; 1,4-dihydroxy-2-naphthoate from chorismate: step 2/7.</text>
</comment>
<dbReference type="EMBL" id="CP162599">
    <property type="protein sequence ID" value="XDK31714.1"/>
    <property type="molecule type" value="Genomic_DNA"/>
</dbReference>
<dbReference type="AlphaFoldDB" id="A0AB39HM01"/>
<feature type="domain" description="Thiamine pyrophosphate enzyme TPP-binding" evidence="7">
    <location>
        <begin position="436"/>
        <end position="551"/>
    </location>
</feature>
<protein>
    <recommendedName>
        <fullName evidence="6">2-succinyl-5-enolpyruvyl-6-hydroxy-3-cyclohexene-1-carboxylate synthase</fullName>
        <shortName evidence="6">SEPHCHC synthase</shortName>
        <ecNumber evidence="6">2.2.1.9</ecNumber>
    </recommendedName>
    <alternativeName>
        <fullName evidence="6">Menaquinone biosynthesis protein MenD</fullName>
    </alternativeName>
</protein>
<dbReference type="EC" id="2.2.1.9" evidence="6"/>
<organism evidence="10">
    <name type="scientific">Ornithinibacillus sp. 4-3</name>
    <dbReference type="NCBI Taxonomy" id="3231488"/>
    <lineage>
        <taxon>Bacteria</taxon>
        <taxon>Bacillati</taxon>
        <taxon>Bacillota</taxon>
        <taxon>Bacilli</taxon>
        <taxon>Bacillales</taxon>
        <taxon>Bacillaceae</taxon>
        <taxon>Ornithinibacillus</taxon>
    </lineage>
</organism>
<accession>A0AB39HM01</accession>
<proteinExistence type="inferred from homology"/>
<dbReference type="SUPFAM" id="SSF52518">
    <property type="entry name" value="Thiamin diphosphate-binding fold (THDP-binding)"/>
    <property type="match status" value="2"/>
</dbReference>
<reference evidence="10" key="1">
    <citation type="submission" date="2024-07" db="EMBL/GenBank/DDBJ databases">
        <title>Halotolerant mesophilic bacterium Ornithinibacillus sp. 4-3, sp. nov., isolated from soil.</title>
        <authorList>
            <person name="Sidarenka A.V."/>
            <person name="Guliayeva D.E."/>
            <person name="Leanovich S.I."/>
            <person name="Hileuskaya K.S."/>
            <person name="Akhremchuk A.E."/>
            <person name="Sikolenko M.A."/>
            <person name="Valentovich L.N."/>
        </authorList>
    </citation>
    <scope>NUCLEOTIDE SEQUENCE</scope>
    <source>
        <strain evidence="10">4-3</strain>
    </source>
</reference>
<dbReference type="GO" id="GO:0030976">
    <property type="term" value="F:thiamine pyrophosphate binding"/>
    <property type="evidence" value="ECO:0007669"/>
    <property type="project" value="UniProtKB-UniRule"/>
</dbReference>
<dbReference type="PANTHER" id="PTHR42916:SF1">
    <property type="entry name" value="PROTEIN PHYLLO, CHLOROPLASTIC"/>
    <property type="match status" value="1"/>
</dbReference>
<keyword evidence="1 6" id="KW-0808">Transferase</keyword>
<dbReference type="InterPro" id="IPR011766">
    <property type="entry name" value="TPP_enzyme_TPP-bd"/>
</dbReference>
<keyword evidence="2 6" id="KW-0479">Metal-binding</keyword>
<evidence type="ECO:0000259" key="9">
    <source>
        <dbReference type="Pfam" id="PF16582"/>
    </source>
</evidence>
<dbReference type="CDD" id="cd07037">
    <property type="entry name" value="TPP_PYR_MenD"/>
    <property type="match status" value="1"/>
</dbReference>
<comment type="subunit">
    <text evidence="6">Homodimer.</text>
</comment>
<dbReference type="InterPro" id="IPR029061">
    <property type="entry name" value="THDP-binding"/>
</dbReference>
<dbReference type="HAMAP" id="MF_01659">
    <property type="entry name" value="MenD"/>
    <property type="match status" value="1"/>
</dbReference>
<dbReference type="GO" id="GO:0030145">
    <property type="term" value="F:manganese ion binding"/>
    <property type="evidence" value="ECO:0007669"/>
    <property type="project" value="UniProtKB-UniRule"/>
</dbReference>